<sequence length="131" mass="14731">MKRKINKIILTLGLTLGLSTIGNINVSAWTGNNTFRNWESSPIGLYHYGEVQVQPSYNDGGYHYAQGTMIFNNGAEGRVVVSTEMGTSKRDGRILYKYREYRDRWTTANVPAVTFNITATKVPYGSNMWPA</sequence>
<dbReference type="RefSeq" id="WP_156627998.1">
    <property type="nucleotide sequence ID" value="NZ_CACRTO010000050.1"/>
</dbReference>
<dbReference type="EMBL" id="CACRTO010000050">
    <property type="protein sequence ID" value="VYU69761.1"/>
    <property type="molecule type" value="Genomic_DNA"/>
</dbReference>
<protein>
    <submittedName>
        <fullName evidence="2">Uncharacterized protein</fullName>
    </submittedName>
</protein>
<proteinExistence type="predicted"/>
<evidence type="ECO:0000256" key="1">
    <source>
        <dbReference type="SAM" id="SignalP"/>
    </source>
</evidence>
<evidence type="ECO:0000313" key="2">
    <source>
        <dbReference type="EMBL" id="VYU69761.1"/>
    </source>
</evidence>
<dbReference type="AlphaFoldDB" id="A0A6N3H0J7"/>
<feature type="signal peptide" evidence="1">
    <location>
        <begin position="1"/>
        <end position="22"/>
    </location>
</feature>
<organism evidence="2">
    <name type="scientific">Clostridium tertium</name>
    <dbReference type="NCBI Taxonomy" id="1559"/>
    <lineage>
        <taxon>Bacteria</taxon>
        <taxon>Bacillati</taxon>
        <taxon>Bacillota</taxon>
        <taxon>Clostridia</taxon>
        <taxon>Eubacteriales</taxon>
        <taxon>Clostridiaceae</taxon>
        <taxon>Clostridium</taxon>
    </lineage>
</organism>
<gene>
    <name evidence="2" type="ORF">CTLFYP3_00212</name>
</gene>
<feature type="chain" id="PRO_5038931867" evidence="1">
    <location>
        <begin position="23"/>
        <end position="131"/>
    </location>
</feature>
<name>A0A6N3H0J7_9CLOT</name>
<keyword evidence="1" id="KW-0732">Signal</keyword>
<reference evidence="2" key="1">
    <citation type="submission" date="2019-11" db="EMBL/GenBank/DDBJ databases">
        <authorList>
            <person name="Feng L."/>
        </authorList>
    </citation>
    <scope>NUCLEOTIDE SEQUENCE</scope>
    <source>
        <strain evidence="2">CTertiumLFYP3</strain>
    </source>
</reference>
<accession>A0A6N3H0J7</accession>